<evidence type="ECO:0000313" key="7">
    <source>
        <dbReference type="EMBL" id="CAB3374179.1"/>
    </source>
</evidence>
<feature type="domain" description="BTB" evidence="6">
    <location>
        <begin position="22"/>
        <end position="101"/>
    </location>
</feature>
<dbReference type="PROSITE" id="PS50097">
    <property type="entry name" value="BTB"/>
    <property type="match status" value="1"/>
</dbReference>
<dbReference type="Proteomes" id="UP000494165">
    <property type="component" value="Unassembled WGS sequence"/>
</dbReference>
<dbReference type="InterPro" id="IPR006652">
    <property type="entry name" value="Kelch_1"/>
</dbReference>
<dbReference type="SUPFAM" id="SSF54695">
    <property type="entry name" value="POZ domain"/>
    <property type="match status" value="1"/>
</dbReference>
<gene>
    <name evidence="7" type="ORF">CLODIP_2_CD10488</name>
</gene>
<name>A0A8S1D8F7_9INSE</name>
<dbReference type="Gene3D" id="2.120.10.80">
    <property type="entry name" value="Kelch-type beta propeller"/>
    <property type="match status" value="2"/>
</dbReference>
<feature type="region of interest" description="Disordered" evidence="5">
    <location>
        <begin position="622"/>
        <end position="642"/>
    </location>
</feature>
<keyword evidence="2" id="KW-0880">Kelch repeat</keyword>
<dbReference type="AlphaFoldDB" id="A0A8S1D8F7"/>
<sequence>MVSTRATIFASLFDLYLNGTNCDLVLLSSDDVRFQVHSIVAAASFPTVRHEIEQKKRTGFLSCLNVKKARKKETIVLKKIHSVELNLLVRFAYTGDCQLHAIDSEDLVDLLRASIELRVDELADQIRNRFHQRLTPSVALKLFHQGRKNAGFEDAFLVAEEYLLRHLVQFQPADLQDVELEDLMTFLKDDRLNVESEEEVWRIVEAWVSKDEVKRTPAQEQLITCLRTGLVSVQLINKVLRNNTISKIVQNSVDKVKEKDKTGVFYEVRARIPHKVLVVLGGMTQEGEAGERDPVLPIEFYNKNSNSWTKVAELKLDWPRGYFACERIGNEIFLFGGFGSDSVSNKCQKVDLLTNKWTELPHMTLDSSVSRCYASAVAMNGSIYIIGGQLKRAQDKTRSVERFDPDVGAWSLVPELTSARCDAAFVNLNGWLYVLGGFDGLIVHSSIEKLGPDGKVWTFGPRMVRQRSGLGAVVFEGRIFVFGGYDGFQQLADGEALDPELGAWSLLAPMVTARSNFGLARSERLFYAVGGFGGPKPGHPLADVEVYDPDLNKWYQIESMSGPRAGLAAFIVESLPLALKVWDNAEGLRGCRPSEIAASENDASSLEEPILEPLPQEWLQKYQQDQNAASTPSTPLFAITEV</sequence>
<evidence type="ECO:0000259" key="6">
    <source>
        <dbReference type="PROSITE" id="PS50097"/>
    </source>
</evidence>
<comment type="function">
    <text evidence="4">Probable substrate-specific adapter of an E3 ubiquitin-protein ligase complex which mediates the ubiquitination and subsequent proteasomal degradation of target proteins. May have a role in synapse differentiation and growth.</text>
</comment>
<dbReference type="InterPro" id="IPR000210">
    <property type="entry name" value="BTB/POZ_dom"/>
</dbReference>
<dbReference type="EMBL" id="CADEPI010000094">
    <property type="protein sequence ID" value="CAB3374179.1"/>
    <property type="molecule type" value="Genomic_DNA"/>
</dbReference>
<accession>A0A8S1D8F7</accession>
<evidence type="ECO:0000313" key="8">
    <source>
        <dbReference type="Proteomes" id="UP000494165"/>
    </source>
</evidence>
<keyword evidence="8" id="KW-1185">Reference proteome</keyword>
<dbReference type="InterPro" id="IPR011333">
    <property type="entry name" value="SKP1/BTB/POZ_sf"/>
</dbReference>
<evidence type="ECO:0000256" key="4">
    <source>
        <dbReference type="ARBA" id="ARBA00043912"/>
    </source>
</evidence>
<dbReference type="OrthoDB" id="191037at2759"/>
<dbReference type="CDD" id="cd18186">
    <property type="entry name" value="BTB_POZ_ZBTB_KLHL-like"/>
    <property type="match status" value="1"/>
</dbReference>
<dbReference type="PANTHER" id="PTHR45632:SF3">
    <property type="entry name" value="KELCH-LIKE PROTEIN 32"/>
    <property type="match status" value="1"/>
</dbReference>
<evidence type="ECO:0000256" key="5">
    <source>
        <dbReference type="SAM" id="MobiDB-lite"/>
    </source>
</evidence>
<evidence type="ECO:0000256" key="3">
    <source>
        <dbReference type="ARBA" id="ARBA00022737"/>
    </source>
</evidence>
<dbReference type="InterPro" id="IPR015915">
    <property type="entry name" value="Kelch-typ_b-propeller"/>
</dbReference>
<dbReference type="PANTHER" id="PTHR45632">
    <property type="entry name" value="LD33804P"/>
    <property type="match status" value="1"/>
</dbReference>
<evidence type="ECO:0000256" key="2">
    <source>
        <dbReference type="ARBA" id="ARBA00022441"/>
    </source>
</evidence>
<protein>
    <recommendedName>
        <fullName evidence="1">Kelch-like protein diablo</fullName>
    </recommendedName>
</protein>
<proteinExistence type="predicted"/>
<dbReference type="Pfam" id="PF01344">
    <property type="entry name" value="Kelch_1"/>
    <property type="match status" value="2"/>
</dbReference>
<dbReference type="Pfam" id="PF24681">
    <property type="entry name" value="Kelch_KLHDC2_KLHL20_DRC7"/>
    <property type="match status" value="1"/>
</dbReference>
<reference evidence="7 8" key="1">
    <citation type="submission" date="2020-04" db="EMBL/GenBank/DDBJ databases">
        <authorList>
            <person name="Alioto T."/>
            <person name="Alioto T."/>
            <person name="Gomez Garrido J."/>
        </authorList>
    </citation>
    <scope>NUCLEOTIDE SEQUENCE [LARGE SCALE GENOMIC DNA]</scope>
</reference>
<dbReference type="GO" id="GO:0003779">
    <property type="term" value="F:actin binding"/>
    <property type="evidence" value="ECO:0007669"/>
    <property type="project" value="UniProtKB-KW"/>
</dbReference>
<feature type="compositionally biased region" description="Polar residues" evidence="5">
    <location>
        <begin position="622"/>
        <end position="634"/>
    </location>
</feature>
<dbReference type="PIRSF" id="PIRSF037037">
    <property type="entry name" value="Kelch-like_protein_gigaxonin"/>
    <property type="match status" value="1"/>
</dbReference>
<organism evidence="7 8">
    <name type="scientific">Cloeon dipterum</name>
    <dbReference type="NCBI Taxonomy" id="197152"/>
    <lineage>
        <taxon>Eukaryota</taxon>
        <taxon>Metazoa</taxon>
        <taxon>Ecdysozoa</taxon>
        <taxon>Arthropoda</taxon>
        <taxon>Hexapoda</taxon>
        <taxon>Insecta</taxon>
        <taxon>Pterygota</taxon>
        <taxon>Palaeoptera</taxon>
        <taxon>Ephemeroptera</taxon>
        <taxon>Pisciforma</taxon>
        <taxon>Baetidae</taxon>
        <taxon>Cloeon</taxon>
    </lineage>
</organism>
<dbReference type="SMART" id="SM00612">
    <property type="entry name" value="Kelch"/>
    <property type="match status" value="6"/>
</dbReference>
<dbReference type="Pfam" id="PF00651">
    <property type="entry name" value="BTB"/>
    <property type="match status" value="1"/>
</dbReference>
<comment type="caution">
    <text evidence="7">The sequence shown here is derived from an EMBL/GenBank/DDBJ whole genome shotgun (WGS) entry which is preliminary data.</text>
</comment>
<dbReference type="SMART" id="SM00875">
    <property type="entry name" value="BACK"/>
    <property type="match status" value="1"/>
</dbReference>
<dbReference type="InterPro" id="IPR011705">
    <property type="entry name" value="BACK"/>
</dbReference>
<evidence type="ECO:0000256" key="1">
    <source>
        <dbReference type="ARBA" id="ARBA00013699"/>
    </source>
</evidence>
<dbReference type="Gene3D" id="1.25.40.420">
    <property type="match status" value="1"/>
</dbReference>
<dbReference type="Pfam" id="PF07707">
    <property type="entry name" value="BACK"/>
    <property type="match status" value="1"/>
</dbReference>
<keyword evidence="3" id="KW-0677">Repeat</keyword>
<dbReference type="SUPFAM" id="SSF117281">
    <property type="entry name" value="Kelch motif"/>
    <property type="match status" value="1"/>
</dbReference>
<dbReference type="Gene3D" id="3.30.710.10">
    <property type="entry name" value="Potassium Channel Kv1.1, Chain A"/>
    <property type="match status" value="1"/>
</dbReference>
<dbReference type="InterPro" id="IPR017096">
    <property type="entry name" value="BTB-kelch_protein"/>
</dbReference>